<gene>
    <name evidence="1" type="ORF">VNO77_30886</name>
</gene>
<accession>A0AAN9Q7H1</accession>
<name>A0AAN9Q7H1_CANGL</name>
<organism evidence="1 2">
    <name type="scientific">Canavalia gladiata</name>
    <name type="common">Sword bean</name>
    <name type="synonym">Dolichos gladiatus</name>
    <dbReference type="NCBI Taxonomy" id="3824"/>
    <lineage>
        <taxon>Eukaryota</taxon>
        <taxon>Viridiplantae</taxon>
        <taxon>Streptophyta</taxon>
        <taxon>Embryophyta</taxon>
        <taxon>Tracheophyta</taxon>
        <taxon>Spermatophyta</taxon>
        <taxon>Magnoliopsida</taxon>
        <taxon>eudicotyledons</taxon>
        <taxon>Gunneridae</taxon>
        <taxon>Pentapetalae</taxon>
        <taxon>rosids</taxon>
        <taxon>fabids</taxon>
        <taxon>Fabales</taxon>
        <taxon>Fabaceae</taxon>
        <taxon>Papilionoideae</taxon>
        <taxon>50 kb inversion clade</taxon>
        <taxon>NPAAA clade</taxon>
        <taxon>indigoferoid/millettioid clade</taxon>
        <taxon>Phaseoleae</taxon>
        <taxon>Canavalia</taxon>
    </lineage>
</organism>
<sequence>MHEIHCPRHCSFKVNIQISKLKHFSLVSIAVVRHLHRPSQAPSLNKLDFFVVAKVSSSFPPSNFPEIAFAGVDLFGLFKFQESPTKSWIVEYRASCSVISIGVISRICPSSKLASVQDKSVILYTTTLVYGGLMAWERHGGSHGLGRVVGGSVAWEGSTAARALRNDLEARRLGGSRGLGVAWGEFYCGLVTWEHLGELKVSTFLLPLAISSLAPIFADLDEHLAAFVGTPVALGPFFMDVSSVM</sequence>
<dbReference type="EMBL" id="JAYMYQ010000007">
    <property type="protein sequence ID" value="KAK7320928.1"/>
    <property type="molecule type" value="Genomic_DNA"/>
</dbReference>
<dbReference type="Proteomes" id="UP001367508">
    <property type="component" value="Unassembled WGS sequence"/>
</dbReference>
<evidence type="ECO:0000313" key="2">
    <source>
        <dbReference type="Proteomes" id="UP001367508"/>
    </source>
</evidence>
<protein>
    <submittedName>
        <fullName evidence="1">Uncharacterized protein</fullName>
    </submittedName>
</protein>
<comment type="caution">
    <text evidence="1">The sequence shown here is derived from an EMBL/GenBank/DDBJ whole genome shotgun (WGS) entry which is preliminary data.</text>
</comment>
<keyword evidence="2" id="KW-1185">Reference proteome</keyword>
<proteinExistence type="predicted"/>
<reference evidence="1 2" key="1">
    <citation type="submission" date="2024-01" db="EMBL/GenBank/DDBJ databases">
        <title>The genomes of 5 underutilized Papilionoideae crops provide insights into root nodulation and disease resistanc.</title>
        <authorList>
            <person name="Jiang F."/>
        </authorList>
    </citation>
    <scope>NUCLEOTIDE SEQUENCE [LARGE SCALE GENOMIC DNA]</scope>
    <source>
        <strain evidence="1">LVBAO_FW01</strain>
        <tissue evidence="1">Leaves</tissue>
    </source>
</reference>
<dbReference type="AlphaFoldDB" id="A0AAN9Q7H1"/>
<evidence type="ECO:0000313" key="1">
    <source>
        <dbReference type="EMBL" id="KAK7320928.1"/>
    </source>
</evidence>